<reference evidence="1 2" key="1">
    <citation type="submission" date="2018-02" db="EMBL/GenBank/DDBJ databases">
        <title>The genomes of Aspergillus section Nigri reveals drivers in fungal speciation.</title>
        <authorList>
            <consortium name="DOE Joint Genome Institute"/>
            <person name="Vesth T.C."/>
            <person name="Nybo J."/>
            <person name="Theobald S."/>
            <person name="Brandl J."/>
            <person name="Frisvad J.C."/>
            <person name="Nielsen K.F."/>
            <person name="Lyhne E.K."/>
            <person name="Kogle M.E."/>
            <person name="Kuo A."/>
            <person name="Riley R."/>
            <person name="Clum A."/>
            <person name="Nolan M."/>
            <person name="Lipzen A."/>
            <person name="Salamov A."/>
            <person name="Henrissat B."/>
            <person name="Wiebenga A."/>
            <person name="De vries R.P."/>
            <person name="Grigoriev I.V."/>
            <person name="Mortensen U.H."/>
            <person name="Andersen M.R."/>
            <person name="Baker S.E."/>
        </authorList>
    </citation>
    <scope>NUCLEOTIDE SEQUENCE [LARGE SCALE GENOMIC DNA]</scope>
    <source>
        <strain evidence="1 2">CBS 121593</strain>
    </source>
</reference>
<protein>
    <submittedName>
        <fullName evidence="1">Uncharacterized protein</fullName>
    </submittedName>
</protein>
<dbReference type="VEuPathDB" id="FungiDB:BO80DRAFT_425370"/>
<dbReference type="Proteomes" id="UP000249402">
    <property type="component" value="Unassembled WGS sequence"/>
</dbReference>
<evidence type="ECO:0000313" key="1">
    <source>
        <dbReference type="EMBL" id="RAL00971.1"/>
    </source>
</evidence>
<accession>A0A395GZF2</accession>
<dbReference type="GeneID" id="37224368"/>
<keyword evidence="2" id="KW-1185">Reference proteome</keyword>
<dbReference type="AlphaFoldDB" id="A0A395GZF2"/>
<name>A0A395GZF2_9EURO</name>
<gene>
    <name evidence="1" type="ORF">BO80DRAFT_425370</name>
</gene>
<dbReference type="EMBL" id="KZ824438">
    <property type="protein sequence ID" value="RAL00971.1"/>
    <property type="molecule type" value="Genomic_DNA"/>
</dbReference>
<dbReference type="RefSeq" id="XP_025575298.1">
    <property type="nucleotide sequence ID" value="XM_025719503.1"/>
</dbReference>
<evidence type="ECO:0000313" key="2">
    <source>
        <dbReference type="Proteomes" id="UP000249402"/>
    </source>
</evidence>
<sequence length="99" mass="11391">MTLRVQCLRYEFQYSDHGHLLHRNTRSSLFRPRLPNSRLIGSSDICQVPWPARLEPPTPPRHFPVSLTGHSTTRHTAENDISPFLALFSARHPDIPRPS</sequence>
<organism evidence="1 2">
    <name type="scientific">Aspergillus ibericus CBS 121593</name>
    <dbReference type="NCBI Taxonomy" id="1448316"/>
    <lineage>
        <taxon>Eukaryota</taxon>
        <taxon>Fungi</taxon>
        <taxon>Dikarya</taxon>
        <taxon>Ascomycota</taxon>
        <taxon>Pezizomycotina</taxon>
        <taxon>Eurotiomycetes</taxon>
        <taxon>Eurotiomycetidae</taxon>
        <taxon>Eurotiales</taxon>
        <taxon>Aspergillaceae</taxon>
        <taxon>Aspergillus</taxon>
        <taxon>Aspergillus subgen. Circumdati</taxon>
    </lineage>
</organism>
<proteinExistence type="predicted"/>